<feature type="compositionally biased region" description="Polar residues" evidence="1">
    <location>
        <begin position="171"/>
        <end position="191"/>
    </location>
</feature>
<dbReference type="InterPro" id="IPR001623">
    <property type="entry name" value="DnaJ_domain"/>
</dbReference>
<evidence type="ECO:0000313" key="4">
    <source>
        <dbReference type="EMBL" id="MDT7518293.1"/>
    </source>
</evidence>
<evidence type="ECO:0000259" key="3">
    <source>
        <dbReference type="PROSITE" id="PS50076"/>
    </source>
</evidence>
<evidence type="ECO:0000256" key="1">
    <source>
        <dbReference type="SAM" id="MobiDB-lite"/>
    </source>
</evidence>
<dbReference type="Gene3D" id="1.10.287.110">
    <property type="entry name" value="DnaJ domain"/>
    <property type="match status" value="1"/>
</dbReference>
<feature type="transmembrane region" description="Helical" evidence="2">
    <location>
        <begin position="95"/>
        <end position="112"/>
    </location>
</feature>
<protein>
    <recommendedName>
        <fullName evidence="3">J domain-containing protein</fullName>
    </recommendedName>
</protein>
<keyword evidence="2" id="KW-0472">Membrane</keyword>
<sequence>MKSAYLTLGLPGDANPEEIRQALTVAQARFTKEHLVDHPEDMERLQSIRDAAKILLNPEMRAAHDRKLQASSTTPSLSMRYVAEVPETPWYQRPIMIGALLVAVLFSAGFYLQNKNQERKRELAMMELERRKLEEQEAQPKLAEVAKREAMVAKMNADAKASEEKLRRESLVSSRNAEYQNSLAMSQQNQRAYLERSEAQRKESAERNAKYQAQQDAQRNLAIDQQRIRNLCMQNYGRPHC</sequence>
<dbReference type="Proteomes" id="UP001321700">
    <property type="component" value="Unassembled WGS sequence"/>
</dbReference>
<gene>
    <name evidence="4" type="ORF">RAE19_06030</name>
</gene>
<keyword evidence="5" id="KW-1185">Reference proteome</keyword>
<feature type="compositionally biased region" description="Basic and acidic residues" evidence="1">
    <location>
        <begin position="160"/>
        <end position="170"/>
    </location>
</feature>
<name>A0ABU3KLQ1_9BURK</name>
<evidence type="ECO:0000256" key="2">
    <source>
        <dbReference type="SAM" id="Phobius"/>
    </source>
</evidence>
<evidence type="ECO:0000313" key="5">
    <source>
        <dbReference type="Proteomes" id="UP001321700"/>
    </source>
</evidence>
<feature type="compositionally biased region" description="Basic and acidic residues" evidence="1">
    <location>
        <begin position="193"/>
        <end position="209"/>
    </location>
</feature>
<feature type="domain" description="J" evidence="3">
    <location>
        <begin position="3"/>
        <end position="68"/>
    </location>
</feature>
<organism evidence="4 5">
    <name type="scientific">Rhodoferax potami</name>
    <dbReference type="NCBI Taxonomy" id="3068338"/>
    <lineage>
        <taxon>Bacteria</taxon>
        <taxon>Pseudomonadati</taxon>
        <taxon>Pseudomonadota</taxon>
        <taxon>Betaproteobacteria</taxon>
        <taxon>Burkholderiales</taxon>
        <taxon>Comamonadaceae</taxon>
        <taxon>Rhodoferax</taxon>
    </lineage>
</organism>
<dbReference type="EMBL" id="JAVBIK010000001">
    <property type="protein sequence ID" value="MDT7518293.1"/>
    <property type="molecule type" value="Genomic_DNA"/>
</dbReference>
<dbReference type="InterPro" id="IPR036869">
    <property type="entry name" value="J_dom_sf"/>
</dbReference>
<reference evidence="4 5" key="1">
    <citation type="submission" date="2023-08" db="EMBL/GenBank/DDBJ databases">
        <title>Rhodoferax potami sp. nov. and Rhodoferax mekongensis sp. nov., isolated from the Mekong River in Thailand.</title>
        <authorList>
            <person name="Kitikhun S."/>
            <person name="Charoenyingcharoen P."/>
            <person name="Siriarchawattana P."/>
            <person name="Likhitrattanapisal S."/>
            <person name="Nilsakha T."/>
            <person name="Chanpet A."/>
            <person name="Rattanawaree P."/>
            <person name="Ingsriswang S."/>
        </authorList>
    </citation>
    <scope>NUCLEOTIDE SEQUENCE [LARGE SCALE GENOMIC DNA]</scope>
    <source>
        <strain evidence="4 5">TBRC 17660</strain>
    </source>
</reference>
<dbReference type="PROSITE" id="PS50076">
    <property type="entry name" value="DNAJ_2"/>
    <property type="match status" value="1"/>
</dbReference>
<dbReference type="RefSeq" id="WP_313874064.1">
    <property type="nucleotide sequence ID" value="NZ_JAVBIK010000001.1"/>
</dbReference>
<keyword evidence="2" id="KW-1133">Transmembrane helix</keyword>
<feature type="region of interest" description="Disordered" evidence="1">
    <location>
        <begin position="158"/>
        <end position="219"/>
    </location>
</feature>
<accession>A0ABU3KLQ1</accession>
<keyword evidence="2" id="KW-0812">Transmembrane</keyword>
<dbReference type="SUPFAM" id="SSF46565">
    <property type="entry name" value="Chaperone J-domain"/>
    <property type="match status" value="1"/>
</dbReference>
<comment type="caution">
    <text evidence="4">The sequence shown here is derived from an EMBL/GenBank/DDBJ whole genome shotgun (WGS) entry which is preliminary data.</text>
</comment>
<proteinExistence type="predicted"/>